<gene>
    <name evidence="4" type="primary">dpy-7</name>
    <name evidence="4" type="ORF">T4A_4435</name>
</gene>
<feature type="region of interest" description="Disordered" evidence="2">
    <location>
        <begin position="155"/>
        <end position="182"/>
    </location>
</feature>
<sequence>LRIGVFTAKPENHQNQFVFSFFYYYFSTITHHFSTYHKQKIDLNDMKAPVFSMNITYRRDNSSEVHKFAIFGQILNVLALIFLGVFLSAFNVRLQDRKGDVANRVELLLKLSDGIWSDVKDLQQSRIQKRSFITVDKDTQCTGCATMNCLPGPPGPQGFPGQDGRPGINGQPGKPGVNGLDVPGEQAVRYPCQICPAGPKGFPGETGNEGIPGPPGIRGPPGQPGKPGIQGSPGISGPRGAKGPKGVQGAKGLPGDDVVGGRGEKGPVGPSGPCGPRGYPGRPGIPYMKPGLPGDQGARGPKGHPGKRGELGEMGERGPPGEAGDNAGDCPMSCQSLPVVDDKEAKPQVRALFTLRPPMIGGYG</sequence>
<feature type="compositionally biased region" description="Basic and acidic residues" evidence="2">
    <location>
        <begin position="307"/>
        <end position="316"/>
    </location>
</feature>
<proteinExistence type="predicted"/>
<evidence type="ECO:0000256" key="1">
    <source>
        <dbReference type="ARBA" id="ARBA00022737"/>
    </source>
</evidence>
<feature type="compositionally biased region" description="Low complexity" evidence="2">
    <location>
        <begin position="274"/>
        <end position="287"/>
    </location>
</feature>
<keyword evidence="4" id="KW-0176">Collagen</keyword>
<dbReference type="Proteomes" id="UP000054632">
    <property type="component" value="Unassembled WGS sequence"/>
</dbReference>
<keyword evidence="3" id="KW-1133">Transmembrane helix</keyword>
<dbReference type="PANTHER" id="PTHR24637">
    <property type="entry name" value="COLLAGEN"/>
    <property type="match status" value="1"/>
</dbReference>
<dbReference type="EMBL" id="JYDR01000024">
    <property type="protein sequence ID" value="KRY74503.1"/>
    <property type="molecule type" value="Genomic_DNA"/>
</dbReference>
<evidence type="ECO:0000256" key="3">
    <source>
        <dbReference type="SAM" id="Phobius"/>
    </source>
</evidence>
<keyword evidence="3" id="KW-0812">Transmembrane</keyword>
<keyword evidence="1" id="KW-0677">Repeat</keyword>
<feature type="region of interest" description="Disordered" evidence="2">
    <location>
        <begin position="199"/>
        <end position="328"/>
    </location>
</feature>
<evidence type="ECO:0000313" key="5">
    <source>
        <dbReference type="Proteomes" id="UP000054632"/>
    </source>
</evidence>
<dbReference type="InterPro" id="IPR008160">
    <property type="entry name" value="Collagen"/>
</dbReference>
<dbReference type="AlphaFoldDB" id="A0A0V1EL20"/>
<feature type="transmembrane region" description="Helical" evidence="3">
    <location>
        <begin position="68"/>
        <end position="90"/>
    </location>
</feature>
<comment type="caution">
    <text evidence="4">The sequence shown here is derived from an EMBL/GenBank/DDBJ whole genome shotgun (WGS) entry which is preliminary data.</text>
</comment>
<feature type="compositionally biased region" description="Low complexity" evidence="2">
    <location>
        <begin position="226"/>
        <end position="239"/>
    </location>
</feature>
<dbReference type="GO" id="GO:0005581">
    <property type="term" value="C:collagen trimer"/>
    <property type="evidence" value="ECO:0007669"/>
    <property type="project" value="UniProtKB-KW"/>
</dbReference>
<reference evidence="4 5" key="1">
    <citation type="submission" date="2015-01" db="EMBL/GenBank/DDBJ databases">
        <title>Evolution of Trichinella species and genotypes.</title>
        <authorList>
            <person name="Korhonen P.K."/>
            <person name="Edoardo P."/>
            <person name="Giuseppe L.R."/>
            <person name="Gasser R.B."/>
        </authorList>
    </citation>
    <scope>NUCLEOTIDE SEQUENCE [LARGE SCALE GENOMIC DNA]</scope>
    <source>
        <strain evidence="4">ISS13</strain>
    </source>
</reference>
<protein>
    <submittedName>
        <fullName evidence="4">Cuticle collagen dpy-7</fullName>
    </submittedName>
</protein>
<name>A0A0V1EL20_TRIPS</name>
<accession>A0A0V1EL20</accession>
<organism evidence="4 5">
    <name type="scientific">Trichinella pseudospiralis</name>
    <name type="common">Parasitic roundworm</name>
    <dbReference type="NCBI Taxonomy" id="6337"/>
    <lineage>
        <taxon>Eukaryota</taxon>
        <taxon>Metazoa</taxon>
        <taxon>Ecdysozoa</taxon>
        <taxon>Nematoda</taxon>
        <taxon>Enoplea</taxon>
        <taxon>Dorylaimia</taxon>
        <taxon>Trichinellida</taxon>
        <taxon>Trichinellidae</taxon>
        <taxon>Trichinella</taxon>
    </lineage>
</organism>
<evidence type="ECO:0000313" key="4">
    <source>
        <dbReference type="EMBL" id="KRY74503.1"/>
    </source>
</evidence>
<keyword evidence="3" id="KW-0472">Membrane</keyword>
<feature type="non-terminal residue" evidence="4">
    <location>
        <position position="1"/>
    </location>
</feature>
<feature type="compositionally biased region" description="Pro residues" evidence="2">
    <location>
        <begin position="212"/>
        <end position="224"/>
    </location>
</feature>
<evidence type="ECO:0000256" key="2">
    <source>
        <dbReference type="SAM" id="MobiDB-lite"/>
    </source>
</evidence>
<dbReference type="Pfam" id="PF01391">
    <property type="entry name" value="Collagen"/>
    <property type="match status" value="1"/>
</dbReference>